<keyword evidence="7 10" id="KW-1133">Transmembrane helix</keyword>
<evidence type="ECO:0000256" key="7">
    <source>
        <dbReference type="ARBA" id="ARBA00022989"/>
    </source>
</evidence>
<keyword evidence="5 10" id="KW-0812">Transmembrane</keyword>
<dbReference type="PANTHER" id="PTHR11214">
    <property type="entry name" value="BETA-1,3-N-ACETYLGLUCOSAMINYLTRANSFERASE"/>
    <property type="match status" value="1"/>
</dbReference>
<evidence type="ECO:0000256" key="3">
    <source>
        <dbReference type="ARBA" id="ARBA00022676"/>
    </source>
</evidence>
<keyword evidence="3 10" id="KW-0328">Glycosyltransferase</keyword>
<evidence type="ECO:0000313" key="12">
    <source>
        <dbReference type="RefSeq" id="XP_005112166.2"/>
    </source>
</evidence>
<dbReference type="InterPro" id="IPR002659">
    <property type="entry name" value="Glyco_trans_31"/>
</dbReference>
<feature type="transmembrane region" description="Helical" evidence="10">
    <location>
        <begin position="16"/>
        <end position="35"/>
    </location>
</feature>
<dbReference type="RefSeq" id="XP_005112166.2">
    <property type="nucleotide sequence ID" value="XM_005112109.2"/>
</dbReference>
<evidence type="ECO:0000256" key="6">
    <source>
        <dbReference type="ARBA" id="ARBA00022968"/>
    </source>
</evidence>
<gene>
    <name evidence="12" type="primary">LOC101857460</name>
</gene>
<dbReference type="EC" id="2.4.1.-" evidence="10"/>
<sequence>MLGFLKYIRSCALTRNWTLCVLLVVMVSVGCLSVVKWSILYLQQIPQLPEGDNPHDYKYILKPGSNSCNGLFSPELVICVSSSVANFEERATLRDTWASVVKDQVHYATLFFFMGRPSRNETALQAALRREQAQYDDIVQEDFMDTYNNLSLKTVSILKWASYNCPNSKFVVKADDDVYVTIPNMLKALREASMFHEEFVLGVINFFAIAGHPERSGKDAVTMEYPYMMYPLYIIGPTYAMPISSAKLLYRASLRMPHHRAEDVYVTGFLAREAGVSLVNDDRFSGHRWPIDGCVFRSKVSGHGYSSKEQRAIHAKMLDSSILCTESVSLAHTMGSTLFVWLTVFMILALWLGLSRCTSVK</sequence>
<keyword evidence="9 10" id="KW-0472">Membrane</keyword>
<feature type="transmembrane region" description="Helical" evidence="10">
    <location>
        <begin position="338"/>
        <end position="354"/>
    </location>
</feature>
<evidence type="ECO:0000313" key="11">
    <source>
        <dbReference type="Proteomes" id="UP000694888"/>
    </source>
</evidence>
<reference evidence="12" key="1">
    <citation type="submission" date="2025-08" db="UniProtKB">
        <authorList>
            <consortium name="RefSeq"/>
        </authorList>
    </citation>
    <scope>IDENTIFICATION</scope>
</reference>
<keyword evidence="8 10" id="KW-0333">Golgi apparatus</keyword>
<evidence type="ECO:0000256" key="9">
    <source>
        <dbReference type="ARBA" id="ARBA00023136"/>
    </source>
</evidence>
<evidence type="ECO:0000256" key="8">
    <source>
        <dbReference type="ARBA" id="ARBA00023034"/>
    </source>
</evidence>
<evidence type="ECO:0000256" key="2">
    <source>
        <dbReference type="ARBA" id="ARBA00008661"/>
    </source>
</evidence>
<comment type="similarity">
    <text evidence="2 10">Belongs to the glycosyltransferase 31 family.</text>
</comment>
<evidence type="ECO:0000256" key="10">
    <source>
        <dbReference type="RuleBase" id="RU363063"/>
    </source>
</evidence>
<dbReference type="PROSITE" id="PS51257">
    <property type="entry name" value="PROKAR_LIPOPROTEIN"/>
    <property type="match status" value="1"/>
</dbReference>
<dbReference type="Proteomes" id="UP000694888">
    <property type="component" value="Unplaced"/>
</dbReference>
<comment type="caution">
    <text evidence="10">Lacks conserved residue(s) required for the propagation of feature annotation.</text>
</comment>
<proteinExistence type="inferred from homology"/>
<protein>
    <recommendedName>
        <fullName evidence="10">Hexosyltransferase</fullName>
        <ecNumber evidence="10">2.4.1.-</ecNumber>
    </recommendedName>
</protein>
<name>A0ABM0K9K4_APLCA</name>
<organism evidence="11 12">
    <name type="scientific">Aplysia californica</name>
    <name type="common">California sea hare</name>
    <dbReference type="NCBI Taxonomy" id="6500"/>
    <lineage>
        <taxon>Eukaryota</taxon>
        <taxon>Metazoa</taxon>
        <taxon>Spiralia</taxon>
        <taxon>Lophotrochozoa</taxon>
        <taxon>Mollusca</taxon>
        <taxon>Gastropoda</taxon>
        <taxon>Heterobranchia</taxon>
        <taxon>Euthyneura</taxon>
        <taxon>Tectipleura</taxon>
        <taxon>Aplysiida</taxon>
        <taxon>Aplysioidea</taxon>
        <taxon>Aplysiidae</taxon>
        <taxon>Aplysia</taxon>
    </lineage>
</organism>
<evidence type="ECO:0000256" key="5">
    <source>
        <dbReference type="ARBA" id="ARBA00022692"/>
    </source>
</evidence>
<dbReference type="GeneID" id="101857460"/>
<dbReference type="Pfam" id="PF01762">
    <property type="entry name" value="Galactosyl_T"/>
    <property type="match status" value="1"/>
</dbReference>
<accession>A0ABM0K9K4</accession>
<evidence type="ECO:0000256" key="1">
    <source>
        <dbReference type="ARBA" id="ARBA00004323"/>
    </source>
</evidence>
<keyword evidence="11" id="KW-1185">Reference proteome</keyword>
<dbReference type="Gene3D" id="3.90.550.50">
    <property type="match status" value="1"/>
</dbReference>
<keyword evidence="4" id="KW-0808">Transferase</keyword>
<keyword evidence="6" id="KW-0735">Signal-anchor</keyword>
<dbReference type="PANTHER" id="PTHR11214:SF314">
    <property type="entry name" value="HEXOSYLTRANSFERASE"/>
    <property type="match status" value="1"/>
</dbReference>
<evidence type="ECO:0000256" key="4">
    <source>
        <dbReference type="ARBA" id="ARBA00022679"/>
    </source>
</evidence>
<comment type="subcellular location">
    <subcellularLocation>
        <location evidence="1 10">Golgi apparatus membrane</location>
        <topology evidence="1 10">Single-pass type II membrane protein</topology>
    </subcellularLocation>
</comment>